<evidence type="ECO:0000256" key="2">
    <source>
        <dbReference type="ARBA" id="ARBA00022670"/>
    </source>
</evidence>
<dbReference type="PANTHER" id="PTHR47359">
    <property type="entry name" value="PEPTIDOGLYCAN DL-ENDOPEPTIDASE CWLO"/>
    <property type="match status" value="1"/>
</dbReference>
<feature type="compositionally biased region" description="Basic and acidic residues" evidence="6">
    <location>
        <begin position="222"/>
        <end position="236"/>
    </location>
</feature>
<dbReference type="InterPro" id="IPR000064">
    <property type="entry name" value="NLP_P60_dom"/>
</dbReference>
<dbReference type="Proteomes" id="UP001500665">
    <property type="component" value="Unassembled WGS sequence"/>
</dbReference>
<evidence type="ECO:0000256" key="7">
    <source>
        <dbReference type="SAM" id="SignalP"/>
    </source>
</evidence>
<sequence length="485" mass="52702">MTQPSRSLAVLVTGALVAVGTPVLAVPPEPSSTQDLAESRQTVRDKEQQAERVASRLRQAKAELVKLGERAEKAQKQYDEAATALKRTRNAFTEARQQVRTAKTKHEAAQAEAAPAESVRPESAPLETSTAQSVQPEEAGPEDAHAEKPQVEAAETEGDERDGREASGEGDASRYLTHSPYAKYARYLARSMTAESAEKAEGGEAAEAPAKPENVQEAVEAEGVRDSEKTEDDQQGRTESTATDVRQDTALEKLETVYAQALSRRTEARRAYVDQKTEFAEAEQAKKAADKAYEEQKEEVAQLRARKKRLFSALARTQNGVVFLADRRAENTQTAVAKLKKGKKRHFARGAARGRLVVQSALKWIGTPYSWGGGNSSGPSFGIGRGARTRGFDCSGLALYAWAQAGVKLDHYTGSQWNSGPRIPLSMVNPGDLLFFAGNTKNPDTIHHVGIFVGRGQMVEAPYTGARVRVTSMWRKSLIGAVRPA</sequence>
<proteinExistence type="inferred from homology"/>
<dbReference type="EMBL" id="BAAAHH010000026">
    <property type="protein sequence ID" value="GAA0961952.1"/>
    <property type="molecule type" value="Genomic_DNA"/>
</dbReference>
<feature type="domain" description="NlpC/P60" evidence="8">
    <location>
        <begin position="351"/>
        <end position="485"/>
    </location>
</feature>
<keyword evidence="10" id="KW-1185">Reference proteome</keyword>
<feature type="compositionally biased region" description="Low complexity" evidence="6">
    <location>
        <begin position="203"/>
        <end position="213"/>
    </location>
</feature>
<evidence type="ECO:0000256" key="5">
    <source>
        <dbReference type="SAM" id="Coils"/>
    </source>
</evidence>
<keyword evidence="4" id="KW-0788">Thiol protease</keyword>
<organism evidence="9 10">
    <name type="scientific">Actinocorallia libanotica</name>
    <dbReference type="NCBI Taxonomy" id="46162"/>
    <lineage>
        <taxon>Bacteria</taxon>
        <taxon>Bacillati</taxon>
        <taxon>Actinomycetota</taxon>
        <taxon>Actinomycetes</taxon>
        <taxon>Streptosporangiales</taxon>
        <taxon>Thermomonosporaceae</taxon>
        <taxon>Actinocorallia</taxon>
    </lineage>
</organism>
<protein>
    <recommendedName>
        <fullName evidence="8">NlpC/P60 domain-containing protein</fullName>
    </recommendedName>
</protein>
<dbReference type="Gene3D" id="3.90.1720.10">
    <property type="entry name" value="endopeptidase domain like (from Nostoc punctiforme)"/>
    <property type="match status" value="1"/>
</dbReference>
<feature type="chain" id="PRO_5046456137" description="NlpC/P60 domain-containing protein" evidence="7">
    <location>
        <begin position="26"/>
        <end position="485"/>
    </location>
</feature>
<feature type="region of interest" description="Disordered" evidence="6">
    <location>
        <begin position="92"/>
        <end position="179"/>
    </location>
</feature>
<dbReference type="InterPro" id="IPR038765">
    <property type="entry name" value="Papain-like_cys_pep_sf"/>
</dbReference>
<dbReference type="PROSITE" id="PS51935">
    <property type="entry name" value="NLPC_P60"/>
    <property type="match status" value="1"/>
</dbReference>
<feature type="signal peptide" evidence="7">
    <location>
        <begin position="1"/>
        <end position="25"/>
    </location>
</feature>
<dbReference type="RefSeq" id="WP_344243911.1">
    <property type="nucleotide sequence ID" value="NZ_BAAAHH010000026.1"/>
</dbReference>
<feature type="compositionally biased region" description="Basic and acidic residues" evidence="6">
    <location>
        <begin position="37"/>
        <end position="53"/>
    </location>
</feature>
<evidence type="ECO:0000256" key="6">
    <source>
        <dbReference type="SAM" id="MobiDB-lite"/>
    </source>
</evidence>
<name>A0ABN1RR60_9ACTN</name>
<feature type="coiled-coil region" evidence="5">
    <location>
        <begin position="251"/>
        <end position="313"/>
    </location>
</feature>
<evidence type="ECO:0000313" key="9">
    <source>
        <dbReference type="EMBL" id="GAA0961952.1"/>
    </source>
</evidence>
<evidence type="ECO:0000259" key="8">
    <source>
        <dbReference type="PROSITE" id="PS51935"/>
    </source>
</evidence>
<comment type="caution">
    <text evidence="9">The sequence shown here is derived from an EMBL/GenBank/DDBJ whole genome shotgun (WGS) entry which is preliminary data.</text>
</comment>
<dbReference type="InterPro" id="IPR051794">
    <property type="entry name" value="PG_Endopeptidase_C40"/>
</dbReference>
<feature type="compositionally biased region" description="Polar residues" evidence="6">
    <location>
        <begin position="126"/>
        <end position="135"/>
    </location>
</feature>
<evidence type="ECO:0000256" key="1">
    <source>
        <dbReference type="ARBA" id="ARBA00007074"/>
    </source>
</evidence>
<keyword evidence="3" id="KW-0378">Hydrolase</keyword>
<evidence type="ECO:0000256" key="3">
    <source>
        <dbReference type="ARBA" id="ARBA00022801"/>
    </source>
</evidence>
<reference evidence="9 10" key="1">
    <citation type="journal article" date="2019" name="Int. J. Syst. Evol. Microbiol.">
        <title>The Global Catalogue of Microorganisms (GCM) 10K type strain sequencing project: providing services to taxonomists for standard genome sequencing and annotation.</title>
        <authorList>
            <consortium name="The Broad Institute Genomics Platform"/>
            <consortium name="The Broad Institute Genome Sequencing Center for Infectious Disease"/>
            <person name="Wu L."/>
            <person name="Ma J."/>
        </authorList>
    </citation>
    <scope>NUCLEOTIDE SEQUENCE [LARGE SCALE GENOMIC DNA]</scope>
    <source>
        <strain evidence="9 10">JCM 10696</strain>
    </source>
</reference>
<keyword evidence="5" id="KW-0175">Coiled coil</keyword>
<feature type="region of interest" description="Disordered" evidence="6">
    <location>
        <begin position="25"/>
        <end position="53"/>
    </location>
</feature>
<keyword evidence="7" id="KW-0732">Signal</keyword>
<feature type="region of interest" description="Disordered" evidence="6">
    <location>
        <begin position="193"/>
        <end position="248"/>
    </location>
</feature>
<dbReference type="SUPFAM" id="SSF54001">
    <property type="entry name" value="Cysteine proteinases"/>
    <property type="match status" value="1"/>
</dbReference>
<keyword evidence="2" id="KW-0645">Protease</keyword>
<evidence type="ECO:0000256" key="4">
    <source>
        <dbReference type="ARBA" id="ARBA00022807"/>
    </source>
</evidence>
<evidence type="ECO:0000313" key="10">
    <source>
        <dbReference type="Proteomes" id="UP001500665"/>
    </source>
</evidence>
<comment type="similarity">
    <text evidence="1">Belongs to the peptidase C40 family.</text>
</comment>
<dbReference type="Pfam" id="PF00877">
    <property type="entry name" value="NLPC_P60"/>
    <property type="match status" value="1"/>
</dbReference>
<dbReference type="PANTHER" id="PTHR47359:SF3">
    <property type="entry name" value="NLP_P60 DOMAIN-CONTAINING PROTEIN-RELATED"/>
    <property type="match status" value="1"/>
</dbReference>
<gene>
    <name evidence="9" type="ORF">GCM10009550_55320</name>
</gene>
<accession>A0ABN1RR60</accession>